<dbReference type="Proteomes" id="UP000651057">
    <property type="component" value="Unassembled WGS sequence"/>
</dbReference>
<sequence>MKILRNLSVTKATHSELSEVTNNYLGIINTHLCDDAFLVAVANHIKPKLEKLRTALAAVRTNNLVDEVIALDQVRDHAFILFRDMIQAFEKTDDPQEKEAFTLLSELIEKVGTTLYTEGYLEQSGRLETLFQEMDKQEYQEALAILGLTPRYKKLKKSEQGFKAIYTDRLEEDTKKDYPTIGQARAELTPLINDLIPTLRNVIRVADQDTDLSWVALINEQTDTVMTQVAARRTRKEKTDVE</sequence>
<organism evidence="1 2">
    <name type="scientific">Aquimarina mytili</name>
    <dbReference type="NCBI Taxonomy" id="874423"/>
    <lineage>
        <taxon>Bacteria</taxon>
        <taxon>Pseudomonadati</taxon>
        <taxon>Bacteroidota</taxon>
        <taxon>Flavobacteriia</taxon>
        <taxon>Flavobacteriales</taxon>
        <taxon>Flavobacteriaceae</taxon>
        <taxon>Aquimarina</taxon>
    </lineage>
</organism>
<name>A0A936ZRE6_9FLAO</name>
<dbReference type="EMBL" id="JAERQJ010000004">
    <property type="protein sequence ID" value="MBL0684254.1"/>
    <property type="molecule type" value="Genomic_DNA"/>
</dbReference>
<proteinExistence type="predicted"/>
<dbReference type="Pfam" id="PF19775">
    <property type="entry name" value="DUF6261"/>
    <property type="match status" value="1"/>
</dbReference>
<dbReference type="InterPro" id="IPR046228">
    <property type="entry name" value="DUF6261"/>
</dbReference>
<keyword evidence="2" id="KW-1185">Reference proteome</keyword>
<dbReference type="RefSeq" id="WP_201920092.1">
    <property type="nucleotide sequence ID" value="NZ_BAABAX010000003.1"/>
</dbReference>
<accession>A0A936ZRE6</accession>
<comment type="caution">
    <text evidence="1">The sequence shown here is derived from an EMBL/GenBank/DDBJ whole genome shotgun (WGS) entry which is preliminary data.</text>
</comment>
<gene>
    <name evidence="1" type="ORF">JJQ60_12065</name>
</gene>
<evidence type="ECO:0000313" key="2">
    <source>
        <dbReference type="Proteomes" id="UP000651057"/>
    </source>
</evidence>
<protein>
    <submittedName>
        <fullName evidence="1">Uncharacterized protein</fullName>
    </submittedName>
</protein>
<dbReference type="AlphaFoldDB" id="A0A936ZRE6"/>
<reference evidence="1" key="1">
    <citation type="submission" date="2021-01" db="EMBL/GenBank/DDBJ databases">
        <authorList>
            <person name="Zhong Y.L."/>
        </authorList>
    </citation>
    <scope>NUCLEOTIDE SEQUENCE</scope>
    <source>
        <strain evidence="1">KCTC 23302</strain>
    </source>
</reference>
<evidence type="ECO:0000313" key="1">
    <source>
        <dbReference type="EMBL" id="MBL0684254.1"/>
    </source>
</evidence>